<dbReference type="AlphaFoldDB" id="A0A2S7SUQ6"/>
<evidence type="ECO:0000313" key="6">
    <source>
        <dbReference type="EMBL" id="PQJ10335.1"/>
    </source>
</evidence>
<feature type="chain" id="PRO_5015677258" description="SD-repeat containing protein B domain-containing protein" evidence="4">
    <location>
        <begin position="23"/>
        <end position="144"/>
    </location>
</feature>
<evidence type="ECO:0000256" key="3">
    <source>
        <dbReference type="ARBA" id="ARBA00022729"/>
    </source>
</evidence>
<accession>A0A2S7SUQ6</accession>
<dbReference type="RefSeq" id="WP_105039063.1">
    <property type="nucleotide sequence ID" value="NZ_PPSL01000003.1"/>
</dbReference>
<dbReference type="InterPro" id="IPR033764">
    <property type="entry name" value="Sdr_B"/>
</dbReference>
<dbReference type="OrthoDB" id="8727862at2"/>
<evidence type="ECO:0000256" key="1">
    <source>
        <dbReference type="ARBA" id="ARBA00004613"/>
    </source>
</evidence>
<dbReference type="Pfam" id="PF17210">
    <property type="entry name" value="SdrD_B"/>
    <property type="match status" value="1"/>
</dbReference>
<comment type="caution">
    <text evidence="6">The sequence shown here is derived from an EMBL/GenBank/DDBJ whole genome shotgun (WGS) entry which is preliminary data.</text>
</comment>
<feature type="domain" description="SD-repeat containing protein B" evidence="5">
    <location>
        <begin position="46"/>
        <end position="100"/>
    </location>
</feature>
<evidence type="ECO:0000256" key="4">
    <source>
        <dbReference type="SAM" id="SignalP"/>
    </source>
</evidence>
<proteinExistence type="predicted"/>
<keyword evidence="7" id="KW-1185">Reference proteome</keyword>
<dbReference type="Gene3D" id="2.60.40.10">
    <property type="entry name" value="Immunoglobulins"/>
    <property type="match status" value="1"/>
</dbReference>
<dbReference type="SUPFAM" id="SSF49464">
    <property type="entry name" value="Carboxypeptidase regulatory domain-like"/>
    <property type="match status" value="1"/>
</dbReference>
<sequence length="144" mass="15724">MKLIATLSVCLFVFSASFGQTASATKKSPVHKPGDPDKTTIYGTLRDASNKPVRGVKAFVYKPDSTIIASGITDMMGNYETNGLQPGLYFVKFIYPTDKVALVYNIDVKKSVQINYTANPPAEDTMIALETIMPKLEPKKGGKR</sequence>
<comment type="subcellular location">
    <subcellularLocation>
        <location evidence="1">Secreted</location>
    </subcellularLocation>
</comment>
<dbReference type="InterPro" id="IPR013783">
    <property type="entry name" value="Ig-like_fold"/>
</dbReference>
<dbReference type="GO" id="GO:0005576">
    <property type="term" value="C:extracellular region"/>
    <property type="evidence" value="ECO:0007669"/>
    <property type="project" value="UniProtKB-SubCell"/>
</dbReference>
<dbReference type="EMBL" id="PPSL01000003">
    <property type="protein sequence ID" value="PQJ10335.1"/>
    <property type="molecule type" value="Genomic_DNA"/>
</dbReference>
<evidence type="ECO:0000256" key="2">
    <source>
        <dbReference type="ARBA" id="ARBA00022525"/>
    </source>
</evidence>
<keyword evidence="3 4" id="KW-0732">Signal</keyword>
<evidence type="ECO:0000313" key="7">
    <source>
        <dbReference type="Proteomes" id="UP000239872"/>
    </source>
</evidence>
<feature type="signal peptide" evidence="4">
    <location>
        <begin position="1"/>
        <end position="22"/>
    </location>
</feature>
<dbReference type="InterPro" id="IPR008969">
    <property type="entry name" value="CarboxyPept-like_regulatory"/>
</dbReference>
<dbReference type="Proteomes" id="UP000239872">
    <property type="component" value="Unassembled WGS sequence"/>
</dbReference>
<gene>
    <name evidence="6" type="ORF">CJD36_010180</name>
</gene>
<keyword evidence="2" id="KW-0964">Secreted</keyword>
<name>A0A2S7SUQ6_9BACT</name>
<evidence type="ECO:0000259" key="5">
    <source>
        <dbReference type="Pfam" id="PF17210"/>
    </source>
</evidence>
<protein>
    <recommendedName>
        <fullName evidence="5">SD-repeat containing protein B domain-containing protein</fullName>
    </recommendedName>
</protein>
<organism evidence="6 7">
    <name type="scientific">Flavipsychrobacter stenotrophus</name>
    <dbReference type="NCBI Taxonomy" id="2077091"/>
    <lineage>
        <taxon>Bacteria</taxon>
        <taxon>Pseudomonadati</taxon>
        <taxon>Bacteroidota</taxon>
        <taxon>Chitinophagia</taxon>
        <taxon>Chitinophagales</taxon>
        <taxon>Chitinophagaceae</taxon>
        <taxon>Flavipsychrobacter</taxon>
    </lineage>
</organism>
<reference evidence="6 7" key="1">
    <citation type="submission" date="2018-01" db="EMBL/GenBank/DDBJ databases">
        <title>A novel member of the phylum Bacteroidetes isolated from glacier ice.</title>
        <authorList>
            <person name="Liu Q."/>
            <person name="Xin Y.-H."/>
        </authorList>
    </citation>
    <scope>NUCLEOTIDE SEQUENCE [LARGE SCALE GENOMIC DNA]</scope>
    <source>
        <strain evidence="6 7">RB1R16</strain>
    </source>
</reference>